<dbReference type="EMBL" id="CP098502">
    <property type="protein sequence ID" value="UTI66330.1"/>
    <property type="molecule type" value="Genomic_DNA"/>
</dbReference>
<dbReference type="InterPro" id="IPR006684">
    <property type="entry name" value="YbgC/YbaW"/>
</dbReference>
<protein>
    <submittedName>
        <fullName evidence="3">Acyl-CoA thioesterase</fullName>
    </submittedName>
</protein>
<dbReference type="Proteomes" id="UP001056035">
    <property type="component" value="Chromosome"/>
</dbReference>
<dbReference type="Pfam" id="PF13279">
    <property type="entry name" value="4HBT_2"/>
    <property type="match status" value="1"/>
</dbReference>
<evidence type="ECO:0000256" key="1">
    <source>
        <dbReference type="ARBA" id="ARBA00005953"/>
    </source>
</evidence>
<organism evidence="3 4">
    <name type="scientific">Paraconexibacter antarcticus</name>
    <dbReference type="NCBI Taxonomy" id="2949664"/>
    <lineage>
        <taxon>Bacteria</taxon>
        <taxon>Bacillati</taxon>
        <taxon>Actinomycetota</taxon>
        <taxon>Thermoleophilia</taxon>
        <taxon>Solirubrobacterales</taxon>
        <taxon>Paraconexibacteraceae</taxon>
        <taxon>Paraconexibacter</taxon>
    </lineage>
</organism>
<dbReference type="RefSeq" id="WP_254573001.1">
    <property type="nucleotide sequence ID" value="NZ_CP098502.1"/>
</dbReference>
<dbReference type="PANTHER" id="PTHR31793:SF27">
    <property type="entry name" value="NOVEL THIOESTERASE SUPERFAMILY DOMAIN AND SAPOSIN A-TYPE DOMAIN CONTAINING PROTEIN (0610012H03RIK)"/>
    <property type="match status" value="1"/>
</dbReference>
<dbReference type="PANTHER" id="PTHR31793">
    <property type="entry name" value="4-HYDROXYBENZOYL-COA THIOESTERASE FAMILY MEMBER"/>
    <property type="match status" value="1"/>
</dbReference>
<gene>
    <name evidence="3" type="ORF">NBH00_09000</name>
</gene>
<dbReference type="PIRSF" id="PIRSF003230">
    <property type="entry name" value="YbgC"/>
    <property type="match status" value="1"/>
</dbReference>
<dbReference type="NCBIfam" id="TIGR00051">
    <property type="entry name" value="YbgC/FadM family acyl-CoA thioesterase"/>
    <property type="match status" value="1"/>
</dbReference>
<proteinExistence type="inferred from homology"/>
<sequence>MPAAVPFTHPLRVRYNECDPQGVVFNANYVVYVDVTITELWRALFGSYQRFVEATGVDVVVADLQLRFRASARFDDELEVTLTPALTSASSVTSQIAIDRSGTRILEGTIRHVCVDARALTKVPAPALMRDALGAAAAA</sequence>
<keyword evidence="4" id="KW-1185">Reference proteome</keyword>
<keyword evidence="2" id="KW-0378">Hydrolase</keyword>
<accession>A0ABY5E0G9</accession>
<dbReference type="CDD" id="cd00586">
    <property type="entry name" value="4HBT"/>
    <property type="match status" value="1"/>
</dbReference>
<reference evidence="3 4" key="1">
    <citation type="submission" date="2022-06" db="EMBL/GenBank/DDBJ databases">
        <title>Paraconexibacter antarcticus.</title>
        <authorList>
            <person name="Kim C.S."/>
        </authorList>
    </citation>
    <scope>NUCLEOTIDE SEQUENCE [LARGE SCALE GENOMIC DNA]</scope>
    <source>
        <strain evidence="3 4">02-257</strain>
    </source>
</reference>
<comment type="similarity">
    <text evidence="1">Belongs to the 4-hydroxybenzoyl-CoA thioesterase family.</text>
</comment>
<dbReference type="InterPro" id="IPR029069">
    <property type="entry name" value="HotDog_dom_sf"/>
</dbReference>
<evidence type="ECO:0000313" key="3">
    <source>
        <dbReference type="EMBL" id="UTI66330.1"/>
    </source>
</evidence>
<dbReference type="SUPFAM" id="SSF54637">
    <property type="entry name" value="Thioesterase/thiol ester dehydrase-isomerase"/>
    <property type="match status" value="1"/>
</dbReference>
<dbReference type="InterPro" id="IPR050563">
    <property type="entry name" value="4-hydroxybenzoyl-CoA_TE"/>
</dbReference>
<evidence type="ECO:0000313" key="4">
    <source>
        <dbReference type="Proteomes" id="UP001056035"/>
    </source>
</evidence>
<dbReference type="Gene3D" id="3.10.129.10">
    <property type="entry name" value="Hotdog Thioesterase"/>
    <property type="match status" value="1"/>
</dbReference>
<evidence type="ECO:0000256" key="2">
    <source>
        <dbReference type="ARBA" id="ARBA00022801"/>
    </source>
</evidence>
<name>A0ABY5E0G9_9ACTN</name>